<feature type="compositionally biased region" description="Basic and acidic residues" evidence="8">
    <location>
        <begin position="800"/>
        <end position="817"/>
    </location>
</feature>
<comment type="caution">
    <text evidence="10">The sequence shown here is derived from an EMBL/GenBank/DDBJ whole genome shotgun (WGS) entry which is preliminary data.</text>
</comment>
<feature type="region of interest" description="Disordered" evidence="8">
    <location>
        <begin position="699"/>
        <end position="1087"/>
    </location>
</feature>
<dbReference type="PROSITE" id="PS00411">
    <property type="entry name" value="KINESIN_MOTOR_1"/>
    <property type="match status" value="1"/>
</dbReference>
<evidence type="ECO:0000259" key="9">
    <source>
        <dbReference type="PROSITE" id="PS50067"/>
    </source>
</evidence>
<gene>
    <name evidence="10" type="primary">KIF19</name>
    <name evidence="10" type="ORF">HK097_008842</name>
</gene>
<feature type="coiled-coil region" evidence="7">
    <location>
        <begin position="537"/>
        <end position="564"/>
    </location>
</feature>
<feature type="compositionally biased region" description="Polar residues" evidence="8">
    <location>
        <begin position="1073"/>
        <end position="1087"/>
    </location>
</feature>
<dbReference type="AlphaFoldDB" id="A0AAD5SC10"/>
<evidence type="ECO:0000256" key="5">
    <source>
        <dbReference type="ARBA" id="ARBA00023175"/>
    </source>
</evidence>
<dbReference type="PRINTS" id="PR00380">
    <property type="entry name" value="KINESINHEAVY"/>
</dbReference>
<evidence type="ECO:0000313" key="10">
    <source>
        <dbReference type="EMBL" id="KAJ3050176.1"/>
    </source>
</evidence>
<dbReference type="GO" id="GO:0007018">
    <property type="term" value="P:microtubule-based movement"/>
    <property type="evidence" value="ECO:0007669"/>
    <property type="project" value="InterPro"/>
</dbReference>
<dbReference type="Pfam" id="PF00225">
    <property type="entry name" value="Kinesin"/>
    <property type="match status" value="1"/>
</dbReference>
<proteinExistence type="inferred from homology"/>
<comment type="similarity">
    <text evidence="6">Belongs to the TRAFAC class myosin-kinesin ATPase superfamily. Kinesin family.</text>
</comment>
<feature type="compositionally biased region" description="Pro residues" evidence="8">
    <location>
        <begin position="1059"/>
        <end position="1068"/>
    </location>
</feature>
<feature type="binding site" evidence="6">
    <location>
        <begin position="86"/>
        <end position="93"/>
    </location>
    <ligand>
        <name>ATP</name>
        <dbReference type="ChEBI" id="CHEBI:30616"/>
    </ligand>
</feature>
<dbReference type="PANTHER" id="PTHR47968">
    <property type="entry name" value="CENTROMERE PROTEIN E"/>
    <property type="match status" value="1"/>
</dbReference>
<dbReference type="InterPro" id="IPR036961">
    <property type="entry name" value="Kinesin_motor_dom_sf"/>
</dbReference>
<evidence type="ECO:0000256" key="3">
    <source>
        <dbReference type="ARBA" id="ARBA00022840"/>
    </source>
</evidence>
<feature type="compositionally biased region" description="Pro residues" evidence="8">
    <location>
        <begin position="1010"/>
        <end position="1031"/>
    </location>
</feature>
<evidence type="ECO:0000256" key="1">
    <source>
        <dbReference type="ARBA" id="ARBA00022701"/>
    </source>
</evidence>
<evidence type="ECO:0000256" key="8">
    <source>
        <dbReference type="SAM" id="MobiDB-lite"/>
    </source>
</evidence>
<dbReference type="GO" id="GO:0005874">
    <property type="term" value="C:microtubule"/>
    <property type="evidence" value="ECO:0007669"/>
    <property type="project" value="UniProtKB-KW"/>
</dbReference>
<dbReference type="PROSITE" id="PS50067">
    <property type="entry name" value="KINESIN_MOTOR_2"/>
    <property type="match status" value="1"/>
</dbReference>
<feature type="compositionally biased region" description="Polar residues" evidence="8">
    <location>
        <begin position="444"/>
        <end position="454"/>
    </location>
</feature>
<dbReference type="GO" id="GO:0008017">
    <property type="term" value="F:microtubule binding"/>
    <property type="evidence" value="ECO:0007669"/>
    <property type="project" value="InterPro"/>
</dbReference>
<dbReference type="InterPro" id="IPR019821">
    <property type="entry name" value="Kinesin_motor_CS"/>
</dbReference>
<sequence length="1118" mass="125253">MSLRELAKDNVHVVARSLDDNTVQLVEPIDERYEDVLRKDRPHQRIYTFDCVFSEAASQIDVFNGMVKALVDWVVDGSNATVFAYGATGAGKTYTMLGTESNPGIMALTLIDLFTKVEERNKKSPPSDTKSKRRTSNNPERHYSVSLSYLEIYNENVRDLLSGKPDYLELREDARGVVVAGITNVGVESPEEVLTWLRRGNKCRTQEATGANEVSSRSHAVLQLKEKVTVTCKMLNKFGKIVERLGKLSMIDLAGSERAAETKNRGMRMVEGANINRSLLALGNCINALGDTSKRGKYVNYRDSKLTRLLKDSLGGNCRTVMIANISPSSSNFDETQNTLKYAYRARSIKTKIIYQSPNKKQETYHATIHQLQSEIGHLKHRLSKAISQHAVFKASVSAEPTESGLGKTVHTHRNSHDTHDDDEDLDVLSDLDDRNHHKDKTKMSVSRQLTYDTVPTPHPHPHHEPFPKSSSDTLFTSLHTTLSGLFAEHRAAADKFVETSELEQSNNLHLRKARKEWQNVRSGEDEGGGGGGVKEMQRLEGVVEEAEKRRKELAREKDEAGGKMKVVEEGIRSIQQSIPKTLDRRDRQYLELLVKLHFTEMDNLTQSASPASKSRPTPANQHNVTDLIELFTTIVDTQNTVLASHGIEAPPSLGKLYKQLEGTMGEVEVSGAEGKRKGKLSRVNEILAVHGSGKIAASRQDLLNRREEEEEERQAKAHRNDDERESKARRKDEAGRDSKEDRHRVEKRRVGEDAGKVKGREQEENRRREEAWTDRWNEGDKGGGKRGNEKGHSFPAGSKVKDDGKHSTDSRAEHHGPKGKTPSSKLDKHLDSDVESSADEYARTKRDITKKPIKKTDIVEPKSKKEEPDTWANARHADPRKPTVTKTSRNTPTTKPTFIPKRHFRDRDGEYLDERSMKLEMLPDHNERNEAMKADRKKPTAAGGERKQEGKKTKDRPAQEVIVEKHHTGSTPRTSPPPDKDPIFTHPARPTGHLTPTFPTTPAKSLRSPPTPTPQTQPTQQQPPPPPTSPPHSHHDPDLSSPPPHPQPTGTKLTEVASPPPSLPQPQPYQYRTITTTIESPVSDSGSYMTVDVTRVKKKKKRGFWKRITGRGGEEGL</sequence>
<dbReference type="InterPro" id="IPR001752">
    <property type="entry name" value="Kinesin_motor_dom"/>
</dbReference>
<feature type="region of interest" description="Disordered" evidence="8">
    <location>
        <begin position="119"/>
        <end position="139"/>
    </location>
</feature>
<dbReference type="InterPro" id="IPR027417">
    <property type="entry name" value="P-loop_NTPase"/>
</dbReference>
<dbReference type="Gene3D" id="3.40.850.10">
    <property type="entry name" value="Kinesin motor domain"/>
    <property type="match status" value="1"/>
</dbReference>
<feature type="compositionally biased region" description="Acidic residues" evidence="8">
    <location>
        <begin position="421"/>
        <end position="431"/>
    </location>
</feature>
<evidence type="ECO:0000313" key="11">
    <source>
        <dbReference type="Proteomes" id="UP001212841"/>
    </source>
</evidence>
<dbReference type="GO" id="GO:0005524">
    <property type="term" value="F:ATP binding"/>
    <property type="evidence" value="ECO:0007669"/>
    <property type="project" value="UniProtKB-UniRule"/>
</dbReference>
<protein>
    <submittedName>
        <fullName evidence="10">Kinesin-like protein kif19</fullName>
    </submittedName>
</protein>
<dbReference type="Proteomes" id="UP001212841">
    <property type="component" value="Unassembled WGS sequence"/>
</dbReference>
<feature type="compositionally biased region" description="Basic and acidic residues" evidence="8">
    <location>
        <begin position="906"/>
        <end position="968"/>
    </location>
</feature>
<reference evidence="10" key="1">
    <citation type="submission" date="2020-05" db="EMBL/GenBank/DDBJ databases">
        <title>Phylogenomic resolution of chytrid fungi.</title>
        <authorList>
            <person name="Stajich J.E."/>
            <person name="Amses K."/>
            <person name="Simmons R."/>
            <person name="Seto K."/>
            <person name="Myers J."/>
            <person name="Bonds A."/>
            <person name="Quandt C.A."/>
            <person name="Barry K."/>
            <person name="Liu P."/>
            <person name="Grigoriev I."/>
            <person name="Longcore J.E."/>
            <person name="James T.Y."/>
        </authorList>
    </citation>
    <scope>NUCLEOTIDE SEQUENCE</scope>
    <source>
        <strain evidence="10">JEL0318</strain>
    </source>
</reference>
<keyword evidence="3 6" id="KW-0067">ATP-binding</keyword>
<evidence type="ECO:0000256" key="6">
    <source>
        <dbReference type="PROSITE-ProRule" id="PRU00283"/>
    </source>
</evidence>
<dbReference type="InterPro" id="IPR027640">
    <property type="entry name" value="Kinesin-like_fam"/>
</dbReference>
<evidence type="ECO:0000256" key="4">
    <source>
        <dbReference type="ARBA" id="ARBA00023054"/>
    </source>
</evidence>
<dbReference type="SUPFAM" id="SSF52540">
    <property type="entry name" value="P-loop containing nucleoside triphosphate hydrolases"/>
    <property type="match status" value="1"/>
</dbReference>
<keyword evidence="1" id="KW-0493">Microtubule</keyword>
<evidence type="ECO:0000256" key="2">
    <source>
        <dbReference type="ARBA" id="ARBA00022741"/>
    </source>
</evidence>
<feature type="domain" description="Kinesin motor" evidence="9">
    <location>
        <begin position="1"/>
        <end position="349"/>
    </location>
</feature>
<dbReference type="SMART" id="SM00129">
    <property type="entry name" value="KISc"/>
    <property type="match status" value="1"/>
</dbReference>
<dbReference type="EMBL" id="JADGJD010000545">
    <property type="protein sequence ID" value="KAJ3050176.1"/>
    <property type="molecule type" value="Genomic_DNA"/>
</dbReference>
<organism evidence="10 11">
    <name type="scientific">Rhizophlyctis rosea</name>
    <dbReference type="NCBI Taxonomy" id="64517"/>
    <lineage>
        <taxon>Eukaryota</taxon>
        <taxon>Fungi</taxon>
        <taxon>Fungi incertae sedis</taxon>
        <taxon>Chytridiomycota</taxon>
        <taxon>Chytridiomycota incertae sedis</taxon>
        <taxon>Chytridiomycetes</taxon>
        <taxon>Rhizophlyctidales</taxon>
        <taxon>Rhizophlyctidaceae</taxon>
        <taxon>Rhizophlyctis</taxon>
    </lineage>
</organism>
<keyword evidence="5 6" id="KW-0505">Motor protein</keyword>
<evidence type="ECO:0000256" key="7">
    <source>
        <dbReference type="SAM" id="Coils"/>
    </source>
</evidence>
<keyword evidence="4 7" id="KW-0175">Coiled coil</keyword>
<feature type="region of interest" description="Disordered" evidence="8">
    <location>
        <begin position="398"/>
        <end position="472"/>
    </location>
</feature>
<name>A0AAD5SC10_9FUNG</name>
<accession>A0AAD5SC10</accession>
<dbReference type="GO" id="GO:0003777">
    <property type="term" value="F:microtubule motor activity"/>
    <property type="evidence" value="ECO:0007669"/>
    <property type="project" value="InterPro"/>
</dbReference>
<feature type="compositionally biased region" description="Basic and acidic residues" evidence="8">
    <location>
        <begin position="703"/>
        <end position="793"/>
    </location>
</feature>
<dbReference type="PANTHER" id="PTHR47968:SF13">
    <property type="entry name" value="KINESIN-LIKE PROTEIN KIF19 ISOFORM X1"/>
    <property type="match status" value="1"/>
</dbReference>
<keyword evidence="11" id="KW-1185">Reference proteome</keyword>
<feature type="compositionally biased region" description="Polar residues" evidence="8">
    <location>
        <begin position="885"/>
        <end position="897"/>
    </location>
</feature>
<keyword evidence="2 6" id="KW-0547">Nucleotide-binding</keyword>
<feature type="compositionally biased region" description="Basic and acidic residues" evidence="8">
    <location>
        <begin position="841"/>
        <end position="869"/>
    </location>
</feature>